<reference evidence="3 4" key="1">
    <citation type="submission" date="2017-06" db="EMBL/GenBank/DDBJ databases">
        <authorList>
            <person name="Kim H.J."/>
            <person name="Triplett B.A."/>
        </authorList>
    </citation>
    <scope>NUCLEOTIDE SEQUENCE [LARGE SCALE GENOMIC DNA]</scope>
    <source>
        <strain evidence="3 4">DSM 14713</strain>
    </source>
</reference>
<accession>A0A250IQ81</accession>
<dbReference type="InterPro" id="IPR036641">
    <property type="entry name" value="HPT_dom_sf"/>
</dbReference>
<dbReference type="RefSeq" id="WP_095981446.1">
    <property type="nucleotide sequence ID" value="NZ_CP022163.1"/>
</dbReference>
<dbReference type="SMART" id="SM00073">
    <property type="entry name" value="HPT"/>
    <property type="match status" value="1"/>
</dbReference>
<evidence type="ECO:0000313" key="3">
    <source>
        <dbReference type="EMBL" id="ATB33400.1"/>
    </source>
</evidence>
<keyword evidence="1" id="KW-0597">Phosphoprotein</keyword>
<sequence>MQDDAAPALDMEHLSRLRELGDSGSSGALARMFHRYLDSIPPQLVRMREAVEKADTSRLAREAHDLAGSSAVYGLPRLRQCCLALEALAKNKTEDVPGTLMAEVERAFEEARPLVLAELPLEG</sequence>
<proteinExistence type="predicted"/>
<organism evidence="3 4">
    <name type="scientific">Melittangium boletus DSM 14713</name>
    <dbReference type="NCBI Taxonomy" id="1294270"/>
    <lineage>
        <taxon>Bacteria</taxon>
        <taxon>Pseudomonadati</taxon>
        <taxon>Myxococcota</taxon>
        <taxon>Myxococcia</taxon>
        <taxon>Myxococcales</taxon>
        <taxon>Cystobacterineae</taxon>
        <taxon>Archangiaceae</taxon>
        <taxon>Melittangium</taxon>
    </lineage>
</organism>
<evidence type="ECO:0000313" key="4">
    <source>
        <dbReference type="Proteomes" id="UP000217289"/>
    </source>
</evidence>
<dbReference type="EMBL" id="CP022163">
    <property type="protein sequence ID" value="ATB33400.1"/>
    <property type="molecule type" value="Genomic_DNA"/>
</dbReference>
<dbReference type="GO" id="GO:0000160">
    <property type="term" value="P:phosphorelay signal transduction system"/>
    <property type="evidence" value="ECO:0007669"/>
    <property type="project" value="InterPro"/>
</dbReference>
<dbReference type="AlphaFoldDB" id="A0A250IQ81"/>
<dbReference type="Pfam" id="PF01627">
    <property type="entry name" value="Hpt"/>
    <property type="match status" value="1"/>
</dbReference>
<evidence type="ECO:0000256" key="1">
    <source>
        <dbReference type="PROSITE-ProRule" id="PRU00110"/>
    </source>
</evidence>
<dbReference type="Gene3D" id="1.20.120.160">
    <property type="entry name" value="HPT domain"/>
    <property type="match status" value="1"/>
</dbReference>
<protein>
    <recommendedName>
        <fullName evidence="2">HPt domain-containing protein</fullName>
    </recommendedName>
</protein>
<feature type="modified residue" description="Phosphohistidine" evidence="1">
    <location>
        <position position="64"/>
    </location>
</feature>
<dbReference type="SUPFAM" id="SSF47226">
    <property type="entry name" value="Histidine-containing phosphotransfer domain, HPT domain"/>
    <property type="match status" value="1"/>
</dbReference>
<feature type="domain" description="HPt" evidence="2">
    <location>
        <begin position="25"/>
        <end position="118"/>
    </location>
</feature>
<evidence type="ECO:0000259" key="2">
    <source>
        <dbReference type="PROSITE" id="PS50894"/>
    </source>
</evidence>
<keyword evidence="4" id="KW-1185">Reference proteome</keyword>
<dbReference type="InterPro" id="IPR008207">
    <property type="entry name" value="Sig_transdc_His_kin_Hpt_dom"/>
</dbReference>
<dbReference type="KEGG" id="mbd:MEBOL_006895"/>
<dbReference type="PROSITE" id="PS50894">
    <property type="entry name" value="HPT"/>
    <property type="match status" value="1"/>
</dbReference>
<dbReference type="Proteomes" id="UP000217289">
    <property type="component" value="Chromosome"/>
</dbReference>
<name>A0A250IQ81_9BACT</name>
<gene>
    <name evidence="3" type="ORF">MEBOL_006895</name>
</gene>
<dbReference type="GO" id="GO:0004672">
    <property type="term" value="F:protein kinase activity"/>
    <property type="evidence" value="ECO:0007669"/>
    <property type="project" value="UniProtKB-ARBA"/>
</dbReference>
<dbReference type="OrthoDB" id="5519710at2"/>